<name>A0ABD0JC22_9CAEN</name>
<sequence>MRASLAASCRQHLRQLLSQSDRPRAISENGANGGGPVLTDRSDLLRFSKSVHACSSPWGCKHVTQR</sequence>
<gene>
    <name evidence="1" type="ORF">BaRGS_00036324</name>
</gene>
<organism evidence="1 2">
    <name type="scientific">Batillaria attramentaria</name>
    <dbReference type="NCBI Taxonomy" id="370345"/>
    <lineage>
        <taxon>Eukaryota</taxon>
        <taxon>Metazoa</taxon>
        <taxon>Spiralia</taxon>
        <taxon>Lophotrochozoa</taxon>
        <taxon>Mollusca</taxon>
        <taxon>Gastropoda</taxon>
        <taxon>Caenogastropoda</taxon>
        <taxon>Sorbeoconcha</taxon>
        <taxon>Cerithioidea</taxon>
        <taxon>Batillariidae</taxon>
        <taxon>Batillaria</taxon>
    </lineage>
</organism>
<keyword evidence="2" id="KW-1185">Reference proteome</keyword>
<evidence type="ECO:0000313" key="2">
    <source>
        <dbReference type="Proteomes" id="UP001519460"/>
    </source>
</evidence>
<dbReference type="EMBL" id="JACVVK020000509">
    <property type="protein sequence ID" value="KAK7469654.1"/>
    <property type="molecule type" value="Genomic_DNA"/>
</dbReference>
<accession>A0ABD0JC22</accession>
<reference evidence="1 2" key="1">
    <citation type="journal article" date="2023" name="Sci. Data">
        <title>Genome assembly of the Korean intertidal mud-creeper Batillaria attramentaria.</title>
        <authorList>
            <person name="Patra A.K."/>
            <person name="Ho P.T."/>
            <person name="Jun S."/>
            <person name="Lee S.J."/>
            <person name="Kim Y."/>
            <person name="Won Y.J."/>
        </authorList>
    </citation>
    <scope>NUCLEOTIDE SEQUENCE [LARGE SCALE GENOMIC DNA]</scope>
    <source>
        <strain evidence="1">Wonlab-2016</strain>
    </source>
</reference>
<dbReference type="AlphaFoldDB" id="A0ABD0JC22"/>
<evidence type="ECO:0000313" key="1">
    <source>
        <dbReference type="EMBL" id="KAK7469654.1"/>
    </source>
</evidence>
<comment type="caution">
    <text evidence="1">The sequence shown here is derived from an EMBL/GenBank/DDBJ whole genome shotgun (WGS) entry which is preliminary data.</text>
</comment>
<proteinExistence type="predicted"/>
<protein>
    <submittedName>
        <fullName evidence="1">Uncharacterized protein</fullName>
    </submittedName>
</protein>
<dbReference type="Proteomes" id="UP001519460">
    <property type="component" value="Unassembled WGS sequence"/>
</dbReference>